<dbReference type="Gene3D" id="3.10.620.30">
    <property type="match status" value="1"/>
</dbReference>
<organism evidence="4 5">
    <name type="scientific">Dorea hominis</name>
    <dbReference type="NCBI Taxonomy" id="2763040"/>
    <lineage>
        <taxon>Bacteria</taxon>
        <taxon>Bacillati</taxon>
        <taxon>Bacillota</taxon>
        <taxon>Clostridia</taxon>
        <taxon>Lachnospirales</taxon>
        <taxon>Lachnospiraceae</taxon>
        <taxon>Dorea</taxon>
    </lineage>
</organism>
<dbReference type="RefSeq" id="WP_186855965.1">
    <property type="nucleotide sequence ID" value="NZ_JACOOY010000013.1"/>
</dbReference>
<accession>A0ABR7EWG3</accession>
<feature type="domain" description="BIG2" evidence="3">
    <location>
        <begin position="121"/>
        <end position="198"/>
    </location>
</feature>
<keyword evidence="1" id="KW-0732">Signal</keyword>
<dbReference type="Proteomes" id="UP000647235">
    <property type="component" value="Unassembled WGS sequence"/>
</dbReference>
<feature type="domain" description="BIG2" evidence="3">
    <location>
        <begin position="35"/>
        <end position="111"/>
    </location>
</feature>
<proteinExistence type="predicted"/>
<dbReference type="Gene3D" id="2.60.40.1080">
    <property type="match status" value="1"/>
</dbReference>
<dbReference type="InterPro" id="IPR008964">
    <property type="entry name" value="Invasin/intimin_cell_adhesion"/>
</dbReference>
<feature type="chain" id="PRO_5047287844" evidence="1">
    <location>
        <begin position="28"/>
        <end position="576"/>
    </location>
</feature>
<dbReference type="InterPro" id="IPR038765">
    <property type="entry name" value="Papain-like_cys_pep_sf"/>
</dbReference>
<evidence type="ECO:0000259" key="3">
    <source>
        <dbReference type="SMART" id="SM00635"/>
    </source>
</evidence>
<reference evidence="4 5" key="1">
    <citation type="submission" date="2020-08" db="EMBL/GenBank/DDBJ databases">
        <title>Genome public.</title>
        <authorList>
            <person name="Liu C."/>
            <person name="Sun Q."/>
        </authorList>
    </citation>
    <scope>NUCLEOTIDE SEQUENCE [LARGE SCALE GENOMIC DNA]</scope>
    <source>
        <strain evidence="4 5">NSJ-36</strain>
    </source>
</reference>
<name>A0ABR7EWG3_9FIRM</name>
<evidence type="ECO:0000256" key="1">
    <source>
        <dbReference type="SAM" id="SignalP"/>
    </source>
</evidence>
<feature type="signal peptide" evidence="1">
    <location>
        <begin position="1"/>
        <end position="27"/>
    </location>
</feature>
<evidence type="ECO:0000313" key="4">
    <source>
        <dbReference type="EMBL" id="MBC5665669.1"/>
    </source>
</evidence>
<dbReference type="Pfam" id="PF02368">
    <property type="entry name" value="Big_2"/>
    <property type="match status" value="1"/>
</dbReference>
<dbReference type="Pfam" id="PF01841">
    <property type="entry name" value="Transglut_core"/>
    <property type="match status" value="1"/>
</dbReference>
<dbReference type="SMART" id="SM00460">
    <property type="entry name" value="TGc"/>
    <property type="match status" value="1"/>
</dbReference>
<dbReference type="InterPro" id="IPR003343">
    <property type="entry name" value="Big_2"/>
</dbReference>
<dbReference type="InterPro" id="IPR002931">
    <property type="entry name" value="Transglutaminase-like"/>
</dbReference>
<evidence type="ECO:0000313" key="5">
    <source>
        <dbReference type="Proteomes" id="UP000647235"/>
    </source>
</evidence>
<dbReference type="EMBL" id="JACOOY010000013">
    <property type="protein sequence ID" value="MBC5665669.1"/>
    <property type="molecule type" value="Genomic_DNA"/>
</dbReference>
<dbReference type="PANTHER" id="PTHR38339:SF1">
    <property type="entry name" value="TRANSGLUTAMINASE-LIKE DOMAIN-CONTAINING PROTEIN"/>
    <property type="match status" value="1"/>
</dbReference>
<sequence length="576" mass="63153">MQHSISLKKRLLTLLIAAGFLLGSVFAAGSETSAATSRLKVSPTKKTIYVGKATTLKANKKVRWSVYKGKKYVKIVSKSKYAKKITIKGLRNGTSYIKAKYGKKIKKVKITVKKKTVSSNVPTKITLAATQNSIGVGDHCSVYVKSVSPSTASKAVTYSSSNEKVATVSRSGLISGVKDGTVTITATSTKNNARKATIKITVLKTLRGTVKLTASLSTEEKFPKGKVACLWIPVPETDANGSQTVSPSSIKYTAKHATELKITTDSAGNKALYVKWDENTDPKDRTVDFSFNVVRREIIRPANMQALEKGTVDKEKMAPYLKETKRSGSLTSGIVKETADKIVKDAHATTVYKKAYAIYDWVCENLRRDNSTPAIGSGDVQYILKNTDNGIGKCTDVNAVFVALCRAEGIPARSVYGLKLNAMIDNPNTPYVQKCKPQYYLPGYGWAEADVSALLKLPDIMGHEDDYRGKNVSAEKAQIWKSLKDEYWGSADDYWMMLSAGGDITLSPKQDEKTAADAVLNPDGSVKNYGILNDNGTLHYFIYPYAEYDGHYLKNYGTTEFDYKYSFEEGNDDCGC</sequence>
<dbReference type="SUPFAM" id="SSF49373">
    <property type="entry name" value="Invasin/intimin cell-adhesion fragments"/>
    <property type="match status" value="1"/>
</dbReference>
<protein>
    <submittedName>
        <fullName evidence="4">Ig-like domain-containing protein</fullName>
    </submittedName>
</protein>
<dbReference type="SMART" id="SM00635">
    <property type="entry name" value="BID_2"/>
    <property type="match status" value="2"/>
</dbReference>
<keyword evidence="5" id="KW-1185">Reference proteome</keyword>
<dbReference type="PANTHER" id="PTHR38339">
    <property type="entry name" value="TRANSGLUTAMINASE DOMAIN PROTEIN"/>
    <property type="match status" value="1"/>
</dbReference>
<comment type="caution">
    <text evidence="4">The sequence shown here is derived from an EMBL/GenBank/DDBJ whole genome shotgun (WGS) entry which is preliminary data.</text>
</comment>
<evidence type="ECO:0000259" key="2">
    <source>
        <dbReference type="SMART" id="SM00460"/>
    </source>
</evidence>
<feature type="domain" description="Transglutaminase-like" evidence="2">
    <location>
        <begin position="386"/>
        <end position="453"/>
    </location>
</feature>
<gene>
    <name evidence="4" type="ORF">H8S07_10380</name>
</gene>
<dbReference type="SUPFAM" id="SSF54001">
    <property type="entry name" value="Cysteine proteinases"/>
    <property type="match status" value="1"/>
</dbReference>